<proteinExistence type="predicted"/>
<gene>
    <name evidence="4" type="ORF">FYJ72_03810</name>
</gene>
<keyword evidence="2" id="KW-1133">Transmembrane helix</keyword>
<dbReference type="GO" id="GO:0006308">
    <property type="term" value="P:DNA catabolic process"/>
    <property type="evidence" value="ECO:0007669"/>
    <property type="project" value="InterPro"/>
</dbReference>
<evidence type="ECO:0000256" key="2">
    <source>
        <dbReference type="SAM" id="Phobius"/>
    </source>
</evidence>
<keyword evidence="2" id="KW-0812">Transmembrane</keyword>
<dbReference type="Pfam" id="PF02601">
    <property type="entry name" value="Exonuc_VII_L"/>
    <property type="match status" value="1"/>
</dbReference>
<dbReference type="EMBL" id="VUNF01000004">
    <property type="protein sequence ID" value="MST76829.1"/>
    <property type="molecule type" value="Genomic_DNA"/>
</dbReference>
<dbReference type="InterPro" id="IPR003753">
    <property type="entry name" value="Exonuc_VII_L"/>
</dbReference>
<dbReference type="GO" id="GO:0009318">
    <property type="term" value="C:exodeoxyribonuclease VII complex"/>
    <property type="evidence" value="ECO:0007669"/>
    <property type="project" value="InterPro"/>
</dbReference>
<dbReference type="RefSeq" id="WP_154480450.1">
    <property type="nucleotide sequence ID" value="NZ_VUNF01000004.1"/>
</dbReference>
<name>A0A6I2TZB2_9BACT</name>
<comment type="caution">
    <text evidence="4">The sequence shown here is derived from an EMBL/GenBank/DDBJ whole genome shotgun (WGS) entry which is preliminary data.</text>
</comment>
<keyword evidence="4" id="KW-0269">Exonuclease</keyword>
<feature type="coiled-coil region" evidence="1">
    <location>
        <begin position="296"/>
        <end position="458"/>
    </location>
</feature>
<keyword evidence="4" id="KW-0540">Nuclease</keyword>
<accession>A0A6I2TZB2</accession>
<evidence type="ECO:0000313" key="5">
    <source>
        <dbReference type="Proteomes" id="UP000450161"/>
    </source>
</evidence>
<dbReference type="InterPro" id="IPR020579">
    <property type="entry name" value="Exonuc_VII_lsu_C"/>
</dbReference>
<feature type="transmembrane region" description="Helical" evidence="2">
    <location>
        <begin position="459"/>
        <end position="478"/>
    </location>
</feature>
<evidence type="ECO:0000259" key="3">
    <source>
        <dbReference type="Pfam" id="PF02601"/>
    </source>
</evidence>
<keyword evidence="2" id="KW-0472">Membrane</keyword>
<keyword evidence="1" id="KW-0175">Coiled coil</keyword>
<dbReference type="PANTHER" id="PTHR30008">
    <property type="entry name" value="EXODEOXYRIBONUCLEASE 7 LARGE SUBUNIT"/>
    <property type="match status" value="1"/>
</dbReference>
<dbReference type="AlphaFoldDB" id="A0A6I2TZB2"/>
<reference evidence="4 5" key="1">
    <citation type="submission" date="2019-08" db="EMBL/GenBank/DDBJ databases">
        <title>In-depth cultivation of the pig gut microbiome towards novel bacterial diversity and tailored functional studies.</title>
        <authorList>
            <person name="Wylensek D."/>
            <person name="Hitch T.C.A."/>
            <person name="Clavel T."/>
        </authorList>
    </citation>
    <scope>NUCLEOTIDE SEQUENCE [LARGE SCALE GENOMIC DNA]</scope>
    <source>
        <strain evidence="4 5">LKV-178-WT-2C</strain>
    </source>
</reference>
<dbReference type="GO" id="GO:0008855">
    <property type="term" value="F:exodeoxyribonuclease VII activity"/>
    <property type="evidence" value="ECO:0007669"/>
    <property type="project" value="InterPro"/>
</dbReference>
<organism evidence="4 5">
    <name type="scientific">Segatella copri</name>
    <dbReference type="NCBI Taxonomy" id="165179"/>
    <lineage>
        <taxon>Bacteria</taxon>
        <taxon>Pseudomonadati</taxon>
        <taxon>Bacteroidota</taxon>
        <taxon>Bacteroidia</taxon>
        <taxon>Bacteroidales</taxon>
        <taxon>Prevotellaceae</taxon>
        <taxon>Segatella</taxon>
    </lineage>
</organism>
<keyword evidence="4" id="KW-0378">Hydrolase</keyword>
<dbReference type="PANTHER" id="PTHR30008:SF0">
    <property type="entry name" value="EXODEOXYRIBONUCLEASE 7 LARGE SUBUNIT"/>
    <property type="match status" value="1"/>
</dbReference>
<evidence type="ECO:0000313" key="4">
    <source>
        <dbReference type="EMBL" id="MST76829.1"/>
    </source>
</evidence>
<dbReference type="Proteomes" id="UP000450161">
    <property type="component" value="Unassembled WGS sequence"/>
</dbReference>
<feature type="domain" description="Exonuclease VII large subunit C-terminal" evidence="3">
    <location>
        <begin position="195"/>
        <end position="321"/>
    </location>
</feature>
<protein>
    <submittedName>
        <fullName evidence="4">Exonuclease VII large subunit</fullName>
    </submittedName>
</protein>
<evidence type="ECO:0000256" key="1">
    <source>
        <dbReference type="SAM" id="Coils"/>
    </source>
</evidence>
<sequence>MTNSELTNLPATVYKPSELLGIFTSFLSQTDVNRKVIYLRGIYLKNPKHDPRWNSRYDTLRDEDTQTEITLQIPQRLCDNLKDGNLVQVGGVLGRRAQNNCHIQLMLVVSRIEVVQEQAIDESEIKRMELRQKKASVGFKNVDSLLEQLLYTDQRPQVALVFAQTSITMSDFEAGINAAKSAIDFTERRVNFSNSQELVRTLQALDEFDFSVIALVRGGGGGIEKLDDLDVLESIVNLKTPIIAAIGHVEEKLFIKQLVDKCAPTPNGLGQYFSEMVESVSEKKTKSRAVLTEQIKKQFKDQLEAGQKQNKELQEKLTSLTKAQEEAVKKHNEQVQALTKVQAEATKKHNEQVEVLGKQNQELQKKLSEITKAHEATQKQQSEAMVKLQAQMKEQNEAHSKQQQEFNVSLKKMQETNGELNKSLSKLTVQNTQAARDLNDARERQRQLEKQLQESSGSGLWKIAAIIAILALLASLLFR</sequence>